<feature type="transmembrane region" description="Helical" evidence="1">
    <location>
        <begin position="76"/>
        <end position="94"/>
    </location>
</feature>
<dbReference type="GO" id="GO:0008028">
    <property type="term" value="F:monocarboxylic acid transmembrane transporter activity"/>
    <property type="evidence" value="ECO:0007669"/>
    <property type="project" value="TreeGrafter"/>
</dbReference>
<keyword evidence="1" id="KW-0472">Membrane</keyword>
<comment type="caution">
    <text evidence="2">The sequence shown here is derived from an EMBL/GenBank/DDBJ whole genome shotgun (WGS) entry which is preliminary data.</text>
</comment>
<dbReference type="EMBL" id="JABSTR010000008">
    <property type="protein sequence ID" value="KAH9377329.1"/>
    <property type="molecule type" value="Genomic_DNA"/>
</dbReference>
<evidence type="ECO:0000313" key="3">
    <source>
        <dbReference type="Proteomes" id="UP000821853"/>
    </source>
</evidence>
<organism evidence="2 3">
    <name type="scientific">Haemaphysalis longicornis</name>
    <name type="common">Bush tick</name>
    <dbReference type="NCBI Taxonomy" id="44386"/>
    <lineage>
        <taxon>Eukaryota</taxon>
        <taxon>Metazoa</taxon>
        <taxon>Ecdysozoa</taxon>
        <taxon>Arthropoda</taxon>
        <taxon>Chelicerata</taxon>
        <taxon>Arachnida</taxon>
        <taxon>Acari</taxon>
        <taxon>Parasitiformes</taxon>
        <taxon>Ixodida</taxon>
        <taxon>Ixodoidea</taxon>
        <taxon>Ixodidae</taxon>
        <taxon>Haemaphysalinae</taxon>
        <taxon>Haemaphysalis</taxon>
    </lineage>
</organism>
<feature type="transmembrane region" description="Helical" evidence="1">
    <location>
        <begin position="100"/>
        <end position="121"/>
    </location>
</feature>
<dbReference type="InterPro" id="IPR011701">
    <property type="entry name" value="MFS"/>
</dbReference>
<evidence type="ECO:0000313" key="2">
    <source>
        <dbReference type="EMBL" id="KAH9377329.1"/>
    </source>
</evidence>
<dbReference type="PANTHER" id="PTHR11360">
    <property type="entry name" value="MONOCARBOXYLATE TRANSPORTER"/>
    <property type="match status" value="1"/>
</dbReference>
<dbReference type="PANTHER" id="PTHR11360:SF303">
    <property type="entry name" value="MAJOR FACILITATOR SUPERFAMILY (MFS) PROFILE DOMAIN-CONTAINING PROTEIN"/>
    <property type="match status" value="1"/>
</dbReference>
<dbReference type="Proteomes" id="UP000821853">
    <property type="component" value="Unassembled WGS sequence"/>
</dbReference>
<dbReference type="AlphaFoldDB" id="A0A9J6GRI4"/>
<dbReference type="OrthoDB" id="6416467at2759"/>
<dbReference type="Pfam" id="PF07690">
    <property type="entry name" value="MFS_1"/>
    <property type="match status" value="1"/>
</dbReference>
<feature type="transmembrane region" description="Helical" evidence="1">
    <location>
        <begin position="133"/>
        <end position="154"/>
    </location>
</feature>
<gene>
    <name evidence="2" type="ORF">HPB48_016058</name>
</gene>
<dbReference type="InterPro" id="IPR036259">
    <property type="entry name" value="MFS_trans_sf"/>
</dbReference>
<dbReference type="InterPro" id="IPR050327">
    <property type="entry name" value="Proton-linked_MCT"/>
</dbReference>
<evidence type="ECO:0000256" key="1">
    <source>
        <dbReference type="SAM" id="Phobius"/>
    </source>
</evidence>
<dbReference type="VEuPathDB" id="VectorBase:HLOH_041324"/>
<proteinExistence type="predicted"/>
<dbReference type="FunFam" id="1.20.1250.20:FF:000462">
    <property type="entry name" value="Monocarboxylate transporter, putative"/>
    <property type="match status" value="1"/>
</dbReference>
<accession>A0A9J6GRI4</accession>
<name>A0A9J6GRI4_HAELO</name>
<protein>
    <recommendedName>
        <fullName evidence="4">Monocarboxylate transporter</fullName>
    </recommendedName>
</protein>
<keyword evidence="3" id="KW-1185">Reference proteome</keyword>
<keyword evidence="1" id="KW-0812">Transmembrane</keyword>
<reference evidence="2 3" key="1">
    <citation type="journal article" date="2020" name="Cell">
        <title>Large-Scale Comparative Analyses of Tick Genomes Elucidate Their Genetic Diversity and Vector Capacities.</title>
        <authorList>
            <consortium name="Tick Genome and Microbiome Consortium (TIGMIC)"/>
            <person name="Jia N."/>
            <person name="Wang J."/>
            <person name="Shi W."/>
            <person name="Du L."/>
            <person name="Sun Y."/>
            <person name="Zhan W."/>
            <person name="Jiang J.F."/>
            <person name="Wang Q."/>
            <person name="Zhang B."/>
            <person name="Ji P."/>
            <person name="Bell-Sakyi L."/>
            <person name="Cui X.M."/>
            <person name="Yuan T.T."/>
            <person name="Jiang B.G."/>
            <person name="Yang W.F."/>
            <person name="Lam T.T."/>
            <person name="Chang Q.C."/>
            <person name="Ding S.J."/>
            <person name="Wang X.J."/>
            <person name="Zhu J.G."/>
            <person name="Ruan X.D."/>
            <person name="Zhao L."/>
            <person name="Wei J.T."/>
            <person name="Ye R.Z."/>
            <person name="Que T.C."/>
            <person name="Du C.H."/>
            <person name="Zhou Y.H."/>
            <person name="Cheng J.X."/>
            <person name="Dai P.F."/>
            <person name="Guo W.B."/>
            <person name="Han X.H."/>
            <person name="Huang E.J."/>
            <person name="Li L.F."/>
            <person name="Wei W."/>
            <person name="Gao Y.C."/>
            <person name="Liu J.Z."/>
            <person name="Shao H.Z."/>
            <person name="Wang X."/>
            <person name="Wang C.C."/>
            <person name="Yang T.C."/>
            <person name="Huo Q.B."/>
            <person name="Li W."/>
            <person name="Chen H.Y."/>
            <person name="Chen S.E."/>
            <person name="Zhou L.G."/>
            <person name="Ni X.B."/>
            <person name="Tian J.H."/>
            <person name="Sheng Y."/>
            <person name="Liu T."/>
            <person name="Pan Y.S."/>
            <person name="Xia L.Y."/>
            <person name="Li J."/>
            <person name="Zhao F."/>
            <person name="Cao W.C."/>
        </authorList>
    </citation>
    <scope>NUCLEOTIDE SEQUENCE [LARGE SCALE GENOMIC DNA]</scope>
    <source>
        <strain evidence="2">HaeL-2018</strain>
    </source>
</reference>
<keyword evidence="1" id="KW-1133">Transmembrane helix</keyword>
<sequence length="216" mass="24052">MTVLKCPMFYVVLVTYIIYNYNFDVFMTTVPDFAIDRGTSVVDAVGLVPLFSITDTVGRLGLPVLADRGYLRRSTLVMFNYLLMGMCLFALPWATSYASILLVCLCEATFVGCGMTMYPALMAEYIGLDRLPISYGIVGTIAGPLFLLKPFLIGELRIKKVVLNGTSNDVKSCYSLATGTAVYSTFTLVYLTCLMTLLTYFRREDFKVSHLKKLCV</sequence>
<evidence type="ECO:0008006" key="4">
    <source>
        <dbReference type="Google" id="ProtNLM"/>
    </source>
</evidence>
<dbReference type="Gene3D" id="1.20.1250.20">
    <property type="entry name" value="MFS general substrate transporter like domains"/>
    <property type="match status" value="1"/>
</dbReference>
<dbReference type="SUPFAM" id="SSF103473">
    <property type="entry name" value="MFS general substrate transporter"/>
    <property type="match status" value="1"/>
</dbReference>
<feature type="transmembrane region" description="Helical" evidence="1">
    <location>
        <begin position="174"/>
        <end position="201"/>
    </location>
</feature>